<dbReference type="GO" id="GO:0003924">
    <property type="term" value="F:GTPase activity"/>
    <property type="evidence" value="ECO:0007669"/>
    <property type="project" value="InterPro"/>
</dbReference>
<dbReference type="EMBL" id="MU004185">
    <property type="protein sequence ID" value="KAF2498667.1"/>
    <property type="molecule type" value="Genomic_DNA"/>
</dbReference>
<dbReference type="FunFam" id="3.40.50.300:FF:001425">
    <property type="entry name" value="Dynamin GTPase, putative"/>
    <property type="match status" value="1"/>
</dbReference>
<name>A0A6A6R5C5_9PEZI</name>
<evidence type="ECO:0000256" key="1">
    <source>
        <dbReference type="ARBA" id="ARBA00022741"/>
    </source>
</evidence>
<dbReference type="InterPro" id="IPR000375">
    <property type="entry name" value="Dynamin_stalk"/>
</dbReference>
<dbReference type="PROSITE" id="PS51718">
    <property type="entry name" value="G_DYNAMIN_2"/>
    <property type="match status" value="1"/>
</dbReference>
<dbReference type="InterPro" id="IPR030381">
    <property type="entry name" value="G_DYNAMIN_dom"/>
</dbReference>
<feature type="compositionally biased region" description="Low complexity" evidence="3">
    <location>
        <begin position="737"/>
        <end position="769"/>
    </location>
</feature>
<feature type="domain" description="GED" evidence="4">
    <location>
        <begin position="601"/>
        <end position="692"/>
    </location>
</feature>
<dbReference type="Gene3D" id="3.40.50.300">
    <property type="entry name" value="P-loop containing nucleotide triphosphate hydrolases"/>
    <property type="match status" value="1"/>
</dbReference>
<protein>
    <recommendedName>
        <fullName evidence="8">Dynamin family protein</fullName>
    </recommendedName>
</protein>
<gene>
    <name evidence="6" type="ORF">BU16DRAFT_558721</name>
</gene>
<evidence type="ECO:0000256" key="3">
    <source>
        <dbReference type="SAM" id="MobiDB-lite"/>
    </source>
</evidence>
<evidence type="ECO:0000259" key="4">
    <source>
        <dbReference type="PROSITE" id="PS51388"/>
    </source>
</evidence>
<dbReference type="GO" id="GO:0048312">
    <property type="term" value="P:intracellular distribution of mitochondria"/>
    <property type="evidence" value="ECO:0007669"/>
    <property type="project" value="TreeGrafter"/>
</dbReference>
<feature type="domain" description="Dynamin-type G" evidence="5">
    <location>
        <begin position="37"/>
        <end position="323"/>
    </location>
</feature>
<dbReference type="PANTHER" id="PTHR11566:SF149">
    <property type="entry name" value="GTPASE, PUTATIVE (AFU_ORTHOLOGUE AFUA_6G11890)-RELATED"/>
    <property type="match status" value="1"/>
</dbReference>
<dbReference type="PANTHER" id="PTHR11566">
    <property type="entry name" value="DYNAMIN"/>
    <property type="match status" value="1"/>
</dbReference>
<dbReference type="InterPro" id="IPR022812">
    <property type="entry name" value="Dynamin"/>
</dbReference>
<dbReference type="Proteomes" id="UP000799750">
    <property type="component" value="Unassembled WGS sequence"/>
</dbReference>
<dbReference type="PROSITE" id="PS51388">
    <property type="entry name" value="GED"/>
    <property type="match status" value="1"/>
</dbReference>
<dbReference type="InterPro" id="IPR020850">
    <property type="entry name" value="GED_dom"/>
</dbReference>
<dbReference type="Pfam" id="PF00350">
    <property type="entry name" value="Dynamin_N"/>
    <property type="match status" value="1"/>
</dbReference>
<feature type="region of interest" description="Disordered" evidence="3">
    <location>
        <begin position="694"/>
        <end position="832"/>
    </location>
</feature>
<evidence type="ECO:0000313" key="7">
    <source>
        <dbReference type="Proteomes" id="UP000799750"/>
    </source>
</evidence>
<dbReference type="GO" id="GO:0016559">
    <property type="term" value="P:peroxisome fission"/>
    <property type="evidence" value="ECO:0007669"/>
    <property type="project" value="TreeGrafter"/>
</dbReference>
<keyword evidence="2" id="KW-0342">GTP-binding</keyword>
<dbReference type="CDD" id="cd08771">
    <property type="entry name" value="DLP_1"/>
    <property type="match status" value="1"/>
</dbReference>
<dbReference type="InterPro" id="IPR027417">
    <property type="entry name" value="P-loop_NTPase"/>
</dbReference>
<dbReference type="GO" id="GO:0005874">
    <property type="term" value="C:microtubule"/>
    <property type="evidence" value="ECO:0007669"/>
    <property type="project" value="TreeGrafter"/>
</dbReference>
<keyword evidence="7" id="KW-1185">Reference proteome</keyword>
<dbReference type="SUPFAM" id="SSF52540">
    <property type="entry name" value="P-loop containing nucleoside triphosphate hydrolases"/>
    <property type="match status" value="1"/>
</dbReference>
<dbReference type="Gene3D" id="1.20.120.1240">
    <property type="entry name" value="Dynamin, middle domain"/>
    <property type="match status" value="1"/>
</dbReference>
<dbReference type="PRINTS" id="PR00195">
    <property type="entry name" value="DYNAMIN"/>
</dbReference>
<reference evidence="6" key="1">
    <citation type="journal article" date="2020" name="Stud. Mycol.">
        <title>101 Dothideomycetes genomes: a test case for predicting lifestyles and emergence of pathogens.</title>
        <authorList>
            <person name="Haridas S."/>
            <person name="Albert R."/>
            <person name="Binder M."/>
            <person name="Bloem J."/>
            <person name="Labutti K."/>
            <person name="Salamov A."/>
            <person name="Andreopoulos B."/>
            <person name="Baker S."/>
            <person name="Barry K."/>
            <person name="Bills G."/>
            <person name="Bluhm B."/>
            <person name="Cannon C."/>
            <person name="Castanera R."/>
            <person name="Culley D."/>
            <person name="Daum C."/>
            <person name="Ezra D."/>
            <person name="Gonzalez J."/>
            <person name="Henrissat B."/>
            <person name="Kuo A."/>
            <person name="Liang C."/>
            <person name="Lipzen A."/>
            <person name="Lutzoni F."/>
            <person name="Magnuson J."/>
            <person name="Mondo S."/>
            <person name="Nolan M."/>
            <person name="Ohm R."/>
            <person name="Pangilinan J."/>
            <person name="Park H.-J."/>
            <person name="Ramirez L."/>
            <person name="Alfaro M."/>
            <person name="Sun H."/>
            <person name="Tritt A."/>
            <person name="Yoshinaga Y."/>
            <person name="Zwiers L.-H."/>
            <person name="Turgeon B."/>
            <person name="Goodwin S."/>
            <person name="Spatafora J."/>
            <person name="Crous P."/>
            <person name="Grigoriev I."/>
        </authorList>
    </citation>
    <scope>NUCLEOTIDE SEQUENCE</scope>
    <source>
        <strain evidence="6">CBS 269.34</strain>
    </source>
</reference>
<keyword evidence="1" id="KW-0547">Nucleotide-binding</keyword>
<dbReference type="GO" id="GO:0005525">
    <property type="term" value="F:GTP binding"/>
    <property type="evidence" value="ECO:0007669"/>
    <property type="project" value="InterPro"/>
</dbReference>
<dbReference type="Pfam" id="PF01031">
    <property type="entry name" value="Dynamin_M"/>
    <property type="match status" value="1"/>
</dbReference>
<evidence type="ECO:0000313" key="6">
    <source>
        <dbReference type="EMBL" id="KAF2498667.1"/>
    </source>
</evidence>
<dbReference type="GO" id="GO:0008017">
    <property type="term" value="F:microtubule binding"/>
    <property type="evidence" value="ECO:0007669"/>
    <property type="project" value="TreeGrafter"/>
</dbReference>
<dbReference type="GO" id="GO:0016020">
    <property type="term" value="C:membrane"/>
    <property type="evidence" value="ECO:0007669"/>
    <property type="project" value="TreeGrafter"/>
</dbReference>
<evidence type="ECO:0000256" key="2">
    <source>
        <dbReference type="ARBA" id="ARBA00023134"/>
    </source>
</evidence>
<organism evidence="6 7">
    <name type="scientific">Lophium mytilinum</name>
    <dbReference type="NCBI Taxonomy" id="390894"/>
    <lineage>
        <taxon>Eukaryota</taxon>
        <taxon>Fungi</taxon>
        <taxon>Dikarya</taxon>
        <taxon>Ascomycota</taxon>
        <taxon>Pezizomycotina</taxon>
        <taxon>Dothideomycetes</taxon>
        <taxon>Pleosporomycetidae</taxon>
        <taxon>Mytilinidiales</taxon>
        <taxon>Mytilinidiaceae</taxon>
        <taxon>Lophium</taxon>
    </lineage>
</organism>
<dbReference type="GO" id="GO:0005739">
    <property type="term" value="C:mitochondrion"/>
    <property type="evidence" value="ECO:0007669"/>
    <property type="project" value="TreeGrafter"/>
</dbReference>
<dbReference type="AlphaFoldDB" id="A0A6A6R5C5"/>
<accession>A0A6A6R5C5</accession>
<evidence type="ECO:0000259" key="5">
    <source>
        <dbReference type="PROSITE" id="PS51718"/>
    </source>
</evidence>
<dbReference type="GO" id="GO:0000266">
    <property type="term" value="P:mitochondrial fission"/>
    <property type="evidence" value="ECO:0007669"/>
    <property type="project" value="TreeGrafter"/>
</dbReference>
<feature type="compositionally biased region" description="Basic and acidic residues" evidence="3">
    <location>
        <begin position="707"/>
        <end position="724"/>
    </location>
</feature>
<dbReference type="SMART" id="SM00053">
    <property type="entry name" value="DYNc"/>
    <property type="match status" value="1"/>
</dbReference>
<dbReference type="GO" id="GO:0006897">
    <property type="term" value="P:endocytosis"/>
    <property type="evidence" value="ECO:0007669"/>
    <property type="project" value="TreeGrafter"/>
</dbReference>
<dbReference type="OrthoDB" id="415706at2759"/>
<feature type="compositionally biased region" description="Polar residues" evidence="3">
    <location>
        <begin position="805"/>
        <end position="814"/>
    </location>
</feature>
<sequence>MSPTEFETPVLDQIYSPDQVELFDTIDRLRHHEACREAGLPQLIVTGDQSSGKSSILAGLTGLPFPTKDGLCTTFATELVIRRGSFTRLSSSIKPGPNRSPAETQRLLKFQSTFSSPDKISELIEDAKAFMRGGSHTTANAFSEDILQIEIVGPKRVPLTIVDLPGLIQSVNDGQKARDVEFVHSLVKSYMEKPRSIILAVVSAKSERAAQRILRYTKEIDPRGTRTLGIITKPDTLDPGSENETSYIQLARNESIHLKLGWHVVKNRSYQTRQCSDEERDAAETEFFSTGKWASISPGHRGIESLRTRLGDILQKHICDELPFLSADLKIALDKSRRRREKLGKPRISKDDYQLFLVKISEHFQTISRDAVNASYNSPFFNLSSSHAEATRLRGRVQNLNMDFAQLMYANGHTTHIVRDGDLSARLWSTRPDLELEVGETGVMTRSSFLKVISRLDKDSRGTELPYLSNPHLIGDLFKEQSKHWATIGEYHLERVHKAVMEFLGHLLENITDPRTANGLMIELIDSQMEEMGKDLDAKLQELVSPYTSCHPITYDANFINEVQQARAQRQDHGTLGKKAQISGNAELVEDSKKSSEDFAYSEILDAMQAYYNVAIQVFISNITVLAVEKCLIAKIPAIFDSSTVLGLTEDQLEAIAGESAEVRRERSGLDDKIEDLESGYELLKTFARHGASHNSRPSILVTPGNHEVRSENKHLKAELENRTSRSQSRSSHRSRASTPSPSISSFDGSSPSSSPPNSGTRSTSSLSSYDVFDTEERKDVRNLSPAASTPSRKKKGERRVRSPRSGQSLSQTLGDLLSPREEISGLNGPVQ</sequence>
<proteinExistence type="predicted"/>
<evidence type="ECO:0008006" key="8">
    <source>
        <dbReference type="Google" id="ProtNLM"/>
    </source>
</evidence>
<dbReference type="InterPro" id="IPR001401">
    <property type="entry name" value="Dynamin_GTPase"/>
</dbReference>
<dbReference type="InterPro" id="IPR045063">
    <property type="entry name" value="Dynamin_N"/>
</dbReference>
<feature type="compositionally biased region" description="Basic residues" evidence="3">
    <location>
        <begin position="792"/>
        <end position="803"/>
    </location>
</feature>